<dbReference type="Gene3D" id="1.10.510.10">
    <property type="entry name" value="Transferase(Phosphotransferase) domain 1"/>
    <property type="match status" value="2"/>
</dbReference>
<dbReference type="GO" id="GO:0005524">
    <property type="term" value="F:ATP binding"/>
    <property type="evidence" value="ECO:0007669"/>
    <property type="project" value="UniProtKB-KW"/>
</dbReference>
<keyword evidence="5" id="KW-1185">Reference proteome</keyword>
<accession>A0AAF3EUZ6</accession>
<evidence type="ECO:0000256" key="1">
    <source>
        <dbReference type="ARBA" id="ARBA00022741"/>
    </source>
</evidence>
<dbReference type="AlphaFoldDB" id="A0AAF3EUZ6"/>
<dbReference type="PROSITE" id="PS50011">
    <property type="entry name" value="PROTEIN_KINASE_DOM"/>
    <property type="match status" value="2"/>
</dbReference>
<dbReference type="SUPFAM" id="SSF56112">
    <property type="entry name" value="Protein kinase-like (PK-like)"/>
    <property type="match status" value="2"/>
</dbReference>
<keyword evidence="2" id="KW-0067">ATP-binding</keyword>
<dbReference type="PANTHER" id="PTHR24055">
    <property type="entry name" value="MITOGEN-ACTIVATED PROTEIN KINASE"/>
    <property type="match status" value="1"/>
</dbReference>
<evidence type="ECO:0000256" key="3">
    <source>
        <dbReference type="SAM" id="MobiDB-lite"/>
    </source>
</evidence>
<dbReference type="Proteomes" id="UP000887575">
    <property type="component" value="Unassembled WGS sequence"/>
</dbReference>
<dbReference type="WBParaSite" id="MBELARI_LOCUS17997.2">
    <property type="protein sequence ID" value="MBELARI_LOCUS17997.2"/>
    <property type="gene ID" value="MBELARI_LOCUS17997"/>
</dbReference>
<feature type="region of interest" description="Disordered" evidence="3">
    <location>
        <begin position="384"/>
        <end position="404"/>
    </location>
</feature>
<feature type="region of interest" description="Disordered" evidence="3">
    <location>
        <begin position="32"/>
        <end position="59"/>
    </location>
</feature>
<dbReference type="Gene3D" id="3.30.200.20">
    <property type="entry name" value="Phosphorylase Kinase, domain 1"/>
    <property type="match status" value="2"/>
</dbReference>
<reference evidence="6" key="1">
    <citation type="submission" date="2024-02" db="UniProtKB">
        <authorList>
            <consortium name="WormBaseParasite"/>
        </authorList>
    </citation>
    <scope>IDENTIFICATION</scope>
</reference>
<feature type="domain" description="Protein kinase" evidence="4">
    <location>
        <begin position="64"/>
        <end position="373"/>
    </location>
</feature>
<evidence type="ECO:0000313" key="5">
    <source>
        <dbReference type="Proteomes" id="UP000887575"/>
    </source>
</evidence>
<feature type="compositionally biased region" description="Basic and acidic residues" evidence="3">
    <location>
        <begin position="50"/>
        <end position="59"/>
    </location>
</feature>
<proteinExistence type="predicted"/>
<dbReference type="GO" id="GO:0004672">
    <property type="term" value="F:protein kinase activity"/>
    <property type="evidence" value="ECO:0007669"/>
    <property type="project" value="InterPro"/>
</dbReference>
<feature type="domain" description="Protein kinase" evidence="4">
    <location>
        <begin position="407"/>
        <end position="727"/>
    </location>
</feature>
<name>A0AAF3EUZ6_9BILA</name>
<evidence type="ECO:0000256" key="2">
    <source>
        <dbReference type="ARBA" id="ARBA00022840"/>
    </source>
</evidence>
<dbReference type="InterPro" id="IPR011009">
    <property type="entry name" value="Kinase-like_dom_sf"/>
</dbReference>
<organism evidence="5 6">
    <name type="scientific">Mesorhabditis belari</name>
    <dbReference type="NCBI Taxonomy" id="2138241"/>
    <lineage>
        <taxon>Eukaryota</taxon>
        <taxon>Metazoa</taxon>
        <taxon>Ecdysozoa</taxon>
        <taxon>Nematoda</taxon>
        <taxon>Chromadorea</taxon>
        <taxon>Rhabditida</taxon>
        <taxon>Rhabditina</taxon>
        <taxon>Rhabditomorpha</taxon>
        <taxon>Rhabditoidea</taxon>
        <taxon>Rhabditidae</taxon>
        <taxon>Mesorhabditinae</taxon>
        <taxon>Mesorhabditis</taxon>
    </lineage>
</organism>
<keyword evidence="1" id="KW-0547">Nucleotide-binding</keyword>
<sequence>MTVLTKDQATQTDNFVQQTASLTKSQPIRIEPRPNERELLDTIPSNYRPDLNEKTSARPESLDKNVYHRLGEGSLGIAIAAIRETKESKSERVVLKRFKFDPLILDPNRDTYTSMLREFQNLQYLSHENIAEMKDSFWSLNAVGNLDSLWIVTERMTYTLDGLFRHRAQRDGGPNEKPRDHRELGSMIVQILRALDYLHQMGIMHRDVKPANIGINSDSHLKIFDFGVARSINTNNDRTHMASTPLFQPLEVQLGQQYDRGVDIWSTGLVVLEFLNNPLYDIKAVTKKEQIVPRILEVFGLPEDKYEAFFGDRLKAEQLRESTFEAFLDEGLKRLGPSVKDLNEKNLKDLLTRLLTINPRRPLANDLLRHAYLKEINAAILRKMDDPSMEQSTDDPSRTPSQTIQIDCEKDTEGKAKIMTALIPSDYRPDLSDTSYRSEGLDEKMYHKIGEGSTVIAVAALREIKGLFGIKTERYLMHDNIAEMRDSFWSFGEQGILNHVWIVTERMDFKLSDFFRQRKKKDATPKPELRDHRHLGSILIQTLQGLDYLHQRGIMHRDGFQDVKPDNIGITKQFKLKLFDFGVARPINDMKDLTESVSTPLYLPLEVQLVEQYDWGVDIWSTGLLVLEFLNCPLYPPTVNSKEKIKQRILDVFGLPGDKYKEFFKNKLLIERSRDGVFHTFLTEAFKRLDSAFRDLNEENLRDLLSKMLCINPRRPLASELLDHEYLKAMKSDMTRKHVQISGNDHHAKDQRDKETLIKMLKNFSRQL</sequence>
<evidence type="ECO:0000259" key="4">
    <source>
        <dbReference type="PROSITE" id="PS50011"/>
    </source>
</evidence>
<dbReference type="InterPro" id="IPR000719">
    <property type="entry name" value="Prot_kinase_dom"/>
</dbReference>
<evidence type="ECO:0000313" key="6">
    <source>
        <dbReference type="WBParaSite" id="MBELARI_LOCUS17997.2"/>
    </source>
</evidence>
<dbReference type="Pfam" id="PF00069">
    <property type="entry name" value="Pkinase"/>
    <property type="match status" value="2"/>
</dbReference>
<dbReference type="InterPro" id="IPR050117">
    <property type="entry name" value="MAPK"/>
</dbReference>
<dbReference type="SMART" id="SM00220">
    <property type="entry name" value="S_TKc"/>
    <property type="match status" value="2"/>
</dbReference>
<protein>
    <recommendedName>
        <fullName evidence="4">Protein kinase domain-containing protein</fullName>
    </recommendedName>
</protein>